<evidence type="ECO:0000313" key="1">
    <source>
        <dbReference type="EMBL" id="GFR80932.1"/>
    </source>
</evidence>
<dbReference type="EMBL" id="BMAT01011867">
    <property type="protein sequence ID" value="GFR80932.1"/>
    <property type="molecule type" value="Genomic_DNA"/>
</dbReference>
<comment type="caution">
    <text evidence="1">The sequence shown here is derived from an EMBL/GenBank/DDBJ whole genome shotgun (WGS) entry which is preliminary data.</text>
</comment>
<sequence length="151" mass="16696">MWARHYNTDKSGTAKIGGCLEKLGFPHFSPMRVAARPQLSGGPNGRYDARRTMPQSVACLPAIENCSPYCICQDPQKDFLTNWRAPEVARVNTLSNCVKNRTRGAPATNAEDQRARLGKGKMVTSAWPFLHRPLALTCHRRSGDLEVSIAT</sequence>
<dbReference type="AlphaFoldDB" id="A0AAV4G5G4"/>
<proteinExistence type="predicted"/>
<dbReference type="Proteomes" id="UP000762676">
    <property type="component" value="Unassembled WGS sequence"/>
</dbReference>
<name>A0AAV4G5G4_9GAST</name>
<gene>
    <name evidence="1" type="ORF">ElyMa_005911700</name>
</gene>
<protein>
    <submittedName>
        <fullName evidence="1">Uncharacterized protein</fullName>
    </submittedName>
</protein>
<accession>A0AAV4G5G4</accession>
<organism evidence="1 2">
    <name type="scientific">Elysia marginata</name>
    <dbReference type="NCBI Taxonomy" id="1093978"/>
    <lineage>
        <taxon>Eukaryota</taxon>
        <taxon>Metazoa</taxon>
        <taxon>Spiralia</taxon>
        <taxon>Lophotrochozoa</taxon>
        <taxon>Mollusca</taxon>
        <taxon>Gastropoda</taxon>
        <taxon>Heterobranchia</taxon>
        <taxon>Euthyneura</taxon>
        <taxon>Panpulmonata</taxon>
        <taxon>Sacoglossa</taxon>
        <taxon>Placobranchoidea</taxon>
        <taxon>Plakobranchidae</taxon>
        <taxon>Elysia</taxon>
    </lineage>
</organism>
<reference evidence="1 2" key="1">
    <citation type="journal article" date="2021" name="Elife">
        <title>Chloroplast acquisition without the gene transfer in kleptoplastic sea slugs, Plakobranchus ocellatus.</title>
        <authorList>
            <person name="Maeda T."/>
            <person name="Takahashi S."/>
            <person name="Yoshida T."/>
            <person name="Shimamura S."/>
            <person name="Takaki Y."/>
            <person name="Nagai Y."/>
            <person name="Toyoda A."/>
            <person name="Suzuki Y."/>
            <person name="Arimoto A."/>
            <person name="Ishii H."/>
            <person name="Satoh N."/>
            <person name="Nishiyama T."/>
            <person name="Hasebe M."/>
            <person name="Maruyama T."/>
            <person name="Minagawa J."/>
            <person name="Obokata J."/>
            <person name="Shigenobu S."/>
        </authorList>
    </citation>
    <scope>NUCLEOTIDE SEQUENCE [LARGE SCALE GENOMIC DNA]</scope>
</reference>
<keyword evidence="2" id="KW-1185">Reference proteome</keyword>
<evidence type="ECO:0000313" key="2">
    <source>
        <dbReference type="Proteomes" id="UP000762676"/>
    </source>
</evidence>